<protein>
    <submittedName>
        <fullName evidence="11">FtsX-like permease family protein</fullName>
    </submittedName>
</protein>
<evidence type="ECO:0000259" key="10">
    <source>
        <dbReference type="Pfam" id="PF12704"/>
    </source>
</evidence>
<feature type="transmembrane region" description="Helical" evidence="8">
    <location>
        <begin position="327"/>
        <end position="348"/>
    </location>
</feature>
<feature type="transmembrane region" description="Helical" evidence="8">
    <location>
        <begin position="274"/>
        <end position="299"/>
    </location>
</feature>
<keyword evidence="3 8" id="KW-0812">Transmembrane</keyword>
<evidence type="ECO:0000256" key="1">
    <source>
        <dbReference type="ARBA" id="ARBA00004651"/>
    </source>
</evidence>
<evidence type="ECO:0000256" key="6">
    <source>
        <dbReference type="ARBA" id="ARBA00038076"/>
    </source>
</evidence>
<evidence type="ECO:0000256" key="4">
    <source>
        <dbReference type="ARBA" id="ARBA00022989"/>
    </source>
</evidence>
<keyword evidence="5 8" id="KW-0472">Membrane</keyword>
<dbReference type="PANTHER" id="PTHR30572:SF9">
    <property type="entry name" value="ABC TRANSPORTER PERMEASE PROTEIN"/>
    <property type="match status" value="1"/>
</dbReference>
<gene>
    <name evidence="11" type="ORF">RM705_13530</name>
</gene>
<dbReference type="InterPro" id="IPR003838">
    <property type="entry name" value="ABC3_permease_C"/>
</dbReference>
<feature type="domain" description="MacB-like periplasmic core" evidence="10">
    <location>
        <begin position="19"/>
        <end position="245"/>
    </location>
</feature>
<comment type="caution">
    <text evidence="11">The sequence shown here is derived from an EMBL/GenBank/DDBJ whole genome shotgun (WGS) entry which is preliminary data.</text>
</comment>
<evidence type="ECO:0000256" key="8">
    <source>
        <dbReference type="SAM" id="Phobius"/>
    </source>
</evidence>
<dbReference type="PANTHER" id="PTHR30572">
    <property type="entry name" value="MEMBRANE COMPONENT OF TRANSPORTER-RELATED"/>
    <property type="match status" value="1"/>
</dbReference>
<feature type="transmembrane region" description="Helical" evidence="8">
    <location>
        <begin position="20"/>
        <end position="38"/>
    </location>
</feature>
<dbReference type="Pfam" id="PF02687">
    <property type="entry name" value="FtsX"/>
    <property type="match status" value="1"/>
</dbReference>
<sequence>MNFVKRAGLSLVARKGKTALMFGVFLVVCALLLGGFVLESAMARQEATAQRRIGVDVTVRADRLAPELASRLAGEPGVQRYNPMLRGAPRMPDGKLVESGAPRPPGSRPERDGPGLVGLRDSEMLLDFVTGRSSVVQGRPLTPRDAGRHVVLIGEQLAELNGLSAGNRITLTSQDRKHRRSYEVVGVYRDDRARVPDTWQEPSQILANQIYAPIGALSGLGFGGRLDESVFKLGSPEQAEQLYAASKRLLGDGGFRFDVNDKAYRDQAQPLQRVGAFAGALVRLIAGAGTVILGLIVALTIRERRDELGVLLVLGEKKWKVIGQHTVEVAAVALPALALAAVAGATLAGPASALLPGHTATARLPAAELRMDLADLGRTAGLGLGIALVSTAVPGIGILRLQPRSILTDTE</sequence>
<keyword evidence="12" id="KW-1185">Reference proteome</keyword>
<dbReference type="Proteomes" id="UP001183881">
    <property type="component" value="Unassembled WGS sequence"/>
</dbReference>
<proteinExistence type="inferred from homology"/>
<keyword evidence="4 8" id="KW-1133">Transmembrane helix</keyword>
<keyword evidence="2" id="KW-1003">Cell membrane</keyword>
<evidence type="ECO:0000256" key="2">
    <source>
        <dbReference type="ARBA" id="ARBA00022475"/>
    </source>
</evidence>
<evidence type="ECO:0000313" key="11">
    <source>
        <dbReference type="EMBL" id="MDT0395708.1"/>
    </source>
</evidence>
<name>A0ABU2PU79_9ACTN</name>
<evidence type="ECO:0000256" key="3">
    <source>
        <dbReference type="ARBA" id="ARBA00022692"/>
    </source>
</evidence>
<feature type="domain" description="ABC3 transporter permease C-terminal" evidence="9">
    <location>
        <begin position="284"/>
        <end position="403"/>
    </location>
</feature>
<dbReference type="Pfam" id="PF12704">
    <property type="entry name" value="MacB_PCD"/>
    <property type="match status" value="1"/>
</dbReference>
<evidence type="ECO:0000256" key="7">
    <source>
        <dbReference type="SAM" id="MobiDB-lite"/>
    </source>
</evidence>
<dbReference type="InterPro" id="IPR050250">
    <property type="entry name" value="Macrolide_Exporter_MacB"/>
</dbReference>
<evidence type="ECO:0000256" key="5">
    <source>
        <dbReference type="ARBA" id="ARBA00023136"/>
    </source>
</evidence>
<reference evidence="12" key="1">
    <citation type="submission" date="2023-07" db="EMBL/GenBank/DDBJ databases">
        <title>30 novel species of actinomycetes from the DSMZ collection.</title>
        <authorList>
            <person name="Nouioui I."/>
        </authorList>
    </citation>
    <scope>NUCLEOTIDE SEQUENCE [LARGE SCALE GENOMIC DNA]</scope>
    <source>
        <strain evidence="12">DSM 41636</strain>
    </source>
</reference>
<dbReference type="InterPro" id="IPR025857">
    <property type="entry name" value="MacB_PCD"/>
</dbReference>
<organism evidence="11 12">
    <name type="scientific">Streptomyces edwardsiae</name>
    <dbReference type="NCBI Taxonomy" id="3075527"/>
    <lineage>
        <taxon>Bacteria</taxon>
        <taxon>Bacillati</taxon>
        <taxon>Actinomycetota</taxon>
        <taxon>Actinomycetes</taxon>
        <taxon>Kitasatosporales</taxon>
        <taxon>Streptomycetaceae</taxon>
        <taxon>Streptomyces</taxon>
    </lineage>
</organism>
<evidence type="ECO:0000313" key="12">
    <source>
        <dbReference type="Proteomes" id="UP001183881"/>
    </source>
</evidence>
<evidence type="ECO:0000259" key="9">
    <source>
        <dbReference type="Pfam" id="PF02687"/>
    </source>
</evidence>
<comment type="subcellular location">
    <subcellularLocation>
        <location evidence="1">Cell membrane</location>
        <topology evidence="1">Multi-pass membrane protein</topology>
    </subcellularLocation>
</comment>
<dbReference type="RefSeq" id="WP_311644031.1">
    <property type="nucleotide sequence ID" value="NZ_JAVRFA010000012.1"/>
</dbReference>
<feature type="region of interest" description="Disordered" evidence="7">
    <location>
        <begin position="86"/>
        <end position="116"/>
    </location>
</feature>
<dbReference type="EMBL" id="JAVRFA010000012">
    <property type="protein sequence ID" value="MDT0395708.1"/>
    <property type="molecule type" value="Genomic_DNA"/>
</dbReference>
<feature type="transmembrane region" description="Helical" evidence="8">
    <location>
        <begin position="380"/>
        <end position="399"/>
    </location>
</feature>
<accession>A0ABU2PU79</accession>
<comment type="similarity">
    <text evidence="6">Belongs to the ABC-4 integral membrane protein family.</text>
</comment>